<keyword evidence="2" id="KW-0378">Hydrolase</keyword>
<dbReference type="AlphaFoldDB" id="A0A329BJK2"/>
<dbReference type="RefSeq" id="WP_111934435.1">
    <property type="nucleotide sequence ID" value="NZ_CADFFP010000027.1"/>
</dbReference>
<dbReference type="OrthoDB" id="5498330at2"/>
<dbReference type="Gene3D" id="3.40.50.1000">
    <property type="entry name" value="HAD superfamily/HAD-like"/>
    <property type="match status" value="1"/>
</dbReference>
<reference evidence="4 5" key="1">
    <citation type="submission" date="2018-06" db="EMBL/GenBank/DDBJ databases">
        <title>Genomic Encyclopedia of Type Strains, Phase III (KMG-III): the genomes of soil and plant-associated and newly described type strains.</title>
        <authorList>
            <person name="Whitman W."/>
        </authorList>
    </citation>
    <scope>NUCLEOTIDE SEQUENCE [LARGE SCALE GENOMIC DNA]</scope>
    <source>
        <strain evidence="4 5">LMG 23644</strain>
    </source>
</reference>
<comment type="cofactor">
    <cofactor evidence="1">
        <name>Mg(2+)</name>
        <dbReference type="ChEBI" id="CHEBI:18420"/>
    </cofactor>
</comment>
<accession>A0A329BJK2</accession>
<evidence type="ECO:0000256" key="3">
    <source>
        <dbReference type="ARBA" id="ARBA00022842"/>
    </source>
</evidence>
<evidence type="ECO:0000313" key="5">
    <source>
        <dbReference type="Proteomes" id="UP000248918"/>
    </source>
</evidence>
<dbReference type="InterPro" id="IPR023214">
    <property type="entry name" value="HAD_sf"/>
</dbReference>
<evidence type="ECO:0000256" key="2">
    <source>
        <dbReference type="ARBA" id="ARBA00022801"/>
    </source>
</evidence>
<dbReference type="GO" id="GO:0016787">
    <property type="term" value="F:hydrolase activity"/>
    <property type="evidence" value="ECO:0007669"/>
    <property type="project" value="UniProtKB-KW"/>
</dbReference>
<evidence type="ECO:0000313" key="4">
    <source>
        <dbReference type="EMBL" id="RAS22067.1"/>
    </source>
</evidence>
<dbReference type="SUPFAM" id="SSF56784">
    <property type="entry name" value="HAD-like"/>
    <property type="match status" value="1"/>
</dbReference>
<dbReference type="InterPro" id="IPR000150">
    <property type="entry name" value="Cof"/>
</dbReference>
<dbReference type="Gene3D" id="3.30.1240.10">
    <property type="match status" value="1"/>
</dbReference>
<dbReference type="NCBIfam" id="TIGR00099">
    <property type="entry name" value="Cof-subfamily"/>
    <property type="match status" value="1"/>
</dbReference>
<name>A0A329BJK2_9BURK</name>
<dbReference type="Pfam" id="PF08282">
    <property type="entry name" value="Hydrolase_3"/>
    <property type="match status" value="1"/>
</dbReference>
<keyword evidence="3" id="KW-0460">Magnesium</keyword>
<sequence>METRSCAGRTSRLPWRAVVIDLDGTLLDNQGRLSNYSAQVLEHLHRREMKIIFATGRLDVDARRSLTKLGFTPTVVSCNGTLIKTGPSSPPALERTLAPASSVKILHFIQSVQLHVTLFSRAGWHALTPNPFFADYIAGSGLTCRYHTESELRSIKAFKILLQGDVIAADNAYTALRHRFGKVVALSRSSAQTIDIVSPNHNKMTAVRWFLARQQIALSQTIAFGDAMNDLELLSSVGHGVVMANAMPELKRHLPRHPQAPPNHQHGVARYLDQLLAL</sequence>
<dbReference type="PROSITE" id="PS01229">
    <property type="entry name" value="COF_2"/>
    <property type="match status" value="1"/>
</dbReference>
<gene>
    <name evidence="4" type="ORF">BX591_1259</name>
</gene>
<evidence type="ECO:0008006" key="6">
    <source>
        <dbReference type="Google" id="ProtNLM"/>
    </source>
</evidence>
<dbReference type="Proteomes" id="UP000248918">
    <property type="component" value="Unassembled WGS sequence"/>
</dbReference>
<dbReference type="EMBL" id="QLTK01000025">
    <property type="protein sequence ID" value="RAS22067.1"/>
    <property type="molecule type" value="Genomic_DNA"/>
</dbReference>
<dbReference type="PANTHER" id="PTHR47267:SF4">
    <property type="entry name" value="PYRIDOXAL PHOSPHATE PHOSPHATASE YIGL"/>
    <property type="match status" value="1"/>
</dbReference>
<comment type="caution">
    <text evidence="4">The sequence shown here is derived from an EMBL/GenBank/DDBJ whole genome shotgun (WGS) entry which is preliminary data.</text>
</comment>
<protein>
    <recommendedName>
        <fullName evidence="6">Cof subfamily protein (Haloacid dehalogenase superfamily)/HAD superfamily hydrolase (TIGR01484 family)</fullName>
    </recommendedName>
</protein>
<evidence type="ECO:0000256" key="1">
    <source>
        <dbReference type="ARBA" id="ARBA00001946"/>
    </source>
</evidence>
<dbReference type="PANTHER" id="PTHR47267">
    <property type="match status" value="1"/>
</dbReference>
<organism evidence="4 5">
    <name type="scientific">Paraburkholderia bryophila</name>
    <dbReference type="NCBI Taxonomy" id="420952"/>
    <lineage>
        <taxon>Bacteria</taxon>
        <taxon>Pseudomonadati</taxon>
        <taxon>Pseudomonadota</taxon>
        <taxon>Betaproteobacteria</taxon>
        <taxon>Burkholderiales</taxon>
        <taxon>Burkholderiaceae</taxon>
        <taxon>Paraburkholderia</taxon>
    </lineage>
</organism>
<dbReference type="InterPro" id="IPR036412">
    <property type="entry name" value="HAD-like_sf"/>
</dbReference>
<proteinExistence type="predicted"/>